<dbReference type="Proteomes" id="UP000727056">
    <property type="component" value="Unassembled WGS sequence"/>
</dbReference>
<keyword evidence="2" id="KW-0472">Membrane</keyword>
<dbReference type="RefSeq" id="WP_168088937.1">
    <property type="nucleotide sequence ID" value="NZ_JAAVJC010000128.1"/>
</dbReference>
<gene>
    <name evidence="3" type="ORF">HCN52_14915</name>
</gene>
<keyword evidence="2" id="KW-0812">Transmembrane</keyword>
<feature type="compositionally biased region" description="Low complexity" evidence="1">
    <location>
        <begin position="334"/>
        <end position="355"/>
    </location>
</feature>
<evidence type="ECO:0000256" key="2">
    <source>
        <dbReference type="SAM" id="Phobius"/>
    </source>
</evidence>
<comment type="caution">
    <text evidence="3">The sequence shown here is derived from an EMBL/GenBank/DDBJ whole genome shotgun (WGS) entry which is preliminary data.</text>
</comment>
<reference evidence="3 4" key="1">
    <citation type="submission" date="2020-03" db="EMBL/GenBank/DDBJ databases">
        <title>Draft genome of Streptomyces sp. ventii, isolated from the Axial Seamount in the Pacific Ocean, and resequencing of the two type strains Streptomyces lonarensis strain NCL 716 and Streptomyces bohaiensis strain 11A07.</title>
        <authorList>
            <person name="Loughran R.M."/>
            <person name="Pfannmuller K.M."/>
            <person name="Wasson B.J."/>
            <person name="Deadmond M.C."/>
            <person name="Paddock B.E."/>
            <person name="Koyack M.J."/>
            <person name="Gallegos D.A."/>
            <person name="Mitchell E.A."/>
            <person name="Ushijima B."/>
            <person name="Saw J.H."/>
            <person name="Mcphail K.L."/>
            <person name="Videau P."/>
        </authorList>
    </citation>
    <scope>NUCLEOTIDE SEQUENCE [LARGE SCALE GENOMIC DNA]</scope>
    <source>
        <strain evidence="3 4">11A07</strain>
    </source>
</reference>
<feature type="compositionally biased region" description="Low complexity" evidence="1">
    <location>
        <begin position="281"/>
        <end position="293"/>
    </location>
</feature>
<dbReference type="EMBL" id="JAAVJC010000128">
    <property type="protein sequence ID" value="NJQ16190.1"/>
    <property type="molecule type" value="Genomic_DNA"/>
</dbReference>
<feature type="region of interest" description="Disordered" evidence="1">
    <location>
        <begin position="216"/>
        <end position="438"/>
    </location>
</feature>
<organism evidence="3 4">
    <name type="scientific">Streptomyces bohaiensis</name>
    <dbReference type="NCBI Taxonomy" id="1431344"/>
    <lineage>
        <taxon>Bacteria</taxon>
        <taxon>Bacillati</taxon>
        <taxon>Actinomycetota</taxon>
        <taxon>Actinomycetes</taxon>
        <taxon>Kitasatosporales</taxon>
        <taxon>Streptomycetaceae</taxon>
        <taxon>Streptomyces</taxon>
    </lineage>
</organism>
<name>A0ABX1CED6_9ACTN</name>
<evidence type="ECO:0000313" key="4">
    <source>
        <dbReference type="Proteomes" id="UP000727056"/>
    </source>
</evidence>
<feature type="transmembrane region" description="Helical" evidence="2">
    <location>
        <begin position="104"/>
        <end position="126"/>
    </location>
</feature>
<feature type="compositionally biased region" description="Low complexity" evidence="1">
    <location>
        <begin position="363"/>
        <end position="373"/>
    </location>
</feature>
<sequence length="438" mass="45501">MDGANLLLQEDRPDYERVLDEALRRVRQDAGPAAAERFRTERLRRLGMEAAPLVAPRAAAEYEHYVAVRSRLRVPASTAPSSAPPPVAPSPAAPAPDVGVGAGALASVLLPVLAGISALVFLLFGYGLSLADPEPPVAASMRTAGWVFAVLTAIGLAVAAVELLIGALRNGATSVRAARPGRQAADAAPTELVEAREAWQRALLERGLLPFLHETVGGESVSDNNDRESRTPKLKFSSPKFSTSKDRSGEKTDSEETGSRFGRGGFSSPKSFSRDGDAPDSGSGSRFSSPKFSSRTDEGEQSGERSAPGYASPSYRSSSESSDDSGSRFGRGGFASPSYRSSSDSSESGESEGSGSRFGKGGFASPAYRSSSESSDDSGSRFGRGGFASPSYRSSSDSSESGESEGSGSRFGKGGFASPKLAGSDREEGHESTEGPAS</sequence>
<evidence type="ECO:0000256" key="1">
    <source>
        <dbReference type="SAM" id="MobiDB-lite"/>
    </source>
</evidence>
<feature type="compositionally biased region" description="Low complexity" evidence="1">
    <location>
        <begin position="306"/>
        <end position="320"/>
    </location>
</feature>
<proteinExistence type="predicted"/>
<keyword evidence="4" id="KW-1185">Reference proteome</keyword>
<feature type="compositionally biased region" description="Low complexity" evidence="1">
    <location>
        <begin position="387"/>
        <end position="408"/>
    </location>
</feature>
<evidence type="ECO:0000313" key="3">
    <source>
        <dbReference type="EMBL" id="NJQ16190.1"/>
    </source>
</evidence>
<feature type="compositionally biased region" description="Basic and acidic residues" evidence="1">
    <location>
        <begin position="243"/>
        <end position="258"/>
    </location>
</feature>
<protein>
    <submittedName>
        <fullName evidence="3">Uncharacterized protein</fullName>
    </submittedName>
</protein>
<feature type="compositionally biased region" description="Basic and acidic residues" evidence="1">
    <location>
        <begin position="423"/>
        <end position="438"/>
    </location>
</feature>
<keyword evidence="2" id="KW-1133">Transmembrane helix</keyword>
<feature type="transmembrane region" description="Helical" evidence="2">
    <location>
        <begin position="146"/>
        <end position="168"/>
    </location>
</feature>
<accession>A0ABX1CED6</accession>